<accession>A0ABQ6CAP2</accession>
<feature type="domain" description="Novel STAND NTPase 1" evidence="2">
    <location>
        <begin position="9"/>
        <end position="402"/>
    </location>
</feature>
<dbReference type="SUPFAM" id="SSF52540">
    <property type="entry name" value="P-loop containing nucleoside triphosphate hydrolases"/>
    <property type="match status" value="1"/>
</dbReference>
<protein>
    <recommendedName>
        <fullName evidence="2">Novel STAND NTPase 1 domain-containing protein</fullName>
    </recommendedName>
</protein>
<evidence type="ECO:0000256" key="1">
    <source>
        <dbReference type="SAM" id="Phobius"/>
    </source>
</evidence>
<feature type="transmembrane region" description="Helical" evidence="1">
    <location>
        <begin position="417"/>
        <end position="442"/>
    </location>
</feature>
<dbReference type="Gene3D" id="3.40.50.300">
    <property type="entry name" value="P-loop containing nucleotide triphosphate hydrolases"/>
    <property type="match status" value="1"/>
</dbReference>
<sequence>MLTEPRSRYPGAQPFPDDALWRRLFYGRERESIKLTNQILANRLVVVFARSGTGKSSLLNAGVAENLRANGYIPLNIRLNVPKLASLDPIYDTIAAESQRQSVEYVAGAKDSLWDFLRTAEFWRDDVLLAPVLILDQFEELFTLHSEFERSTFVDQLSYLVRGVSPRMQNVQTEDASQVRADGAAPNVKIVLSLREDFLGELDELSDRIPGILDERFRLLPLTRSAASRALSEPARVNDQSLGVHPFELDATAQDTILNFLEAAAASPKIISRNVEPFQLQLICQYLEKVAKEKQREKYHIETRLTSRDIGGEYRLRRILKDFFREQVAAVPRGQRHRVRVLCSEYLINPQGRRLRLEESEIKRILKIDINTLHTLARGRLIRVDIVADQAYYELSHDSLIKPILELRRPYLIFQSAFLIVVVVLGLLYAFDLIAAPILLGWDSLVALPKFPSSTTNITPNDVEFKRRFDLFMLVSISIIGGIVLSLWTFGKFRELAGKWRRWRL</sequence>
<keyword evidence="1" id="KW-1133">Transmembrane helix</keyword>
<dbReference type="EMBL" id="BSPC01000002">
    <property type="protein sequence ID" value="GLS17010.1"/>
    <property type="molecule type" value="Genomic_DNA"/>
</dbReference>
<reference evidence="4" key="1">
    <citation type="journal article" date="2019" name="Int. J. Syst. Evol. Microbiol.">
        <title>The Global Catalogue of Microorganisms (GCM) 10K type strain sequencing project: providing services to taxonomists for standard genome sequencing and annotation.</title>
        <authorList>
            <consortium name="The Broad Institute Genomics Platform"/>
            <consortium name="The Broad Institute Genome Sequencing Center for Infectious Disease"/>
            <person name="Wu L."/>
            <person name="Ma J."/>
        </authorList>
    </citation>
    <scope>NUCLEOTIDE SEQUENCE [LARGE SCALE GENOMIC DNA]</scope>
    <source>
        <strain evidence="4">NBRC 101365</strain>
    </source>
</reference>
<organism evidence="3 4">
    <name type="scientific">Labrys miyagiensis</name>
    <dbReference type="NCBI Taxonomy" id="346912"/>
    <lineage>
        <taxon>Bacteria</taxon>
        <taxon>Pseudomonadati</taxon>
        <taxon>Pseudomonadota</taxon>
        <taxon>Alphaproteobacteria</taxon>
        <taxon>Hyphomicrobiales</taxon>
        <taxon>Xanthobacteraceae</taxon>
        <taxon>Labrys</taxon>
    </lineage>
</organism>
<dbReference type="Proteomes" id="UP001156882">
    <property type="component" value="Unassembled WGS sequence"/>
</dbReference>
<feature type="transmembrane region" description="Helical" evidence="1">
    <location>
        <begin position="471"/>
        <end position="491"/>
    </location>
</feature>
<gene>
    <name evidence="3" type="ORF">GCM10007874_00250</name>
</gene>
<evidence type="ECO:0000313" key="3">
    <source>
        <dbReference type="EMBL" id="GLS17010.1"/>
    </source>
</evidence>
<comment type="caution">
    <text evidence="3">The sequence shown here is derived from an EMBL/GenBank/DDBJ whole genome shotgun (WGS) entry which is preliminary data.</text>
</comment>
<keyword evidence="4" id="KW-1185">Reference proteome</keyword>
<dbReference type="Pfam" id="PF20703">
    <property type="entry name" value="nSTAND1"/>
    <property type="match status" value="1"/>
</dbReference>
<keyword evidence="1" id="KW-0812">Transmembrane</keyword>
<dbReference type="InterPro" id="IPR027417">
    <property type="entry name" value="P-loop_NTPase"/>
</dbReference>
<dbReference type="RefSeq" id="WP_284309841.1">
    <property type="nucleotide sequence ID" value="NZ_BSPC01000002.1"/>
</dbReference>
<evidence type="ECO:0000313" key="4">
    <source>
        <dbReference type="Proteomes" id="UP001156882"/>
    </source>
</evidence>
<name>A0ABQ6CAP2_9HYPH</name>
<dbReference type="InterPro" id="IPR049052">
    <property type="entry name" value="nSTAND1"/>
</dbReference>
<evidence type="ECO:0000259" key="2">
    <source>
        <dbReference type="Pfam" id="PF20703"/>
    </source>
</evidence>
<proteinExistence type="predicted"/>
<keyword evidence="1" id="KW-0472">Membrane</keyword>